<feature type="transmembrane region" description="Helical" evidence="2">
    <location>
        <begin position="328"/>
        <end position="347"/>
    </location>
</feature>
<sequence>MRPLPSLSAATLGLVVVVVMCHGPKITSSFQLTRFSSTGTILKRHPPPLWTNNKTLRLSQAEENLPETSISELLVDNPPRVNQENIWEQMASAVYNVEEDPTKLREFVQLVTVLRVGIPSLLLATTAKLIYPSTALWLAALIDDSGAFAVISQDSSQYIQNILTTSGLVFSLLVGQTYYFMYQQQEAIYLALYQEVTMAKSLLEQIGLVSQGRTTLYKRILQCMDHYVQEDLHRFNDVEPAVMLSARPVDDPLEDILYLTSVGEPSIVYQTVRSLRQARAYRLGALQKKLPSIHMTLLWSLAAIVLCSFPLLGAGAQTIGGTGILNVQAWYLSFIVFGICLIMGVVYELQMPGRNGAYNARAVLQVMVAGLEEELKLRLSGDFVPNTAGPTLDINRPASSVSQAALLPLGTAQEVLQASEQASTIVDVTPASTGDTTTKDSETKSTEKKKGFRSKVKTWAFDMVQNSITKFK</sequence>
<keyword evidence="5" id="KW-1185">Reference proteome</keyword>
<evidence type="ECO:0000256" key="1">
    <source>
        <dbReference type="SAM" id="MobiDB-lite"/>
    </source>
</evidence>
<dbReference type="AlphaFoldDB" id="A0A9N8EBD7"/>
<accession>A0A9N8EBD7</accession>
<evidence type="ECO:0000313" key="5">
    <source>
        <dbReference type="Proteomes" id="UP001153069"/>
    </source>
</evidence>
<comment type="caution">
    <text evidence="4">The sequence shown here is derived from an EMBL/GenBank/DDBJ whole genome shotgun (WGS) entry which is preliminary data.</text>
</comment>
<gene>
    <name evidence="4" type="ORF">SEMRO_716_G191940.1</name>
</gene>
<protein>
    <submittedName>
        <fullName evidence="4">Uncharacterized protein</fullName>
    </submittedName>
</protein>
<evidence type="ECO:0000256" key="2">
    <source>
        <dbReference type="SAM" id="Phobius"/>
    </source>
</evidence>
<feature type="compositionally biased region" description="Basic and acidic residues" evidence="1">
    <location>
        <begin position="437"/>
        <end position="449"/>
    </location>
</feature>
<feature type="transmembrane region" description="Helical" evidence="2">
    <location>
        <begin position="162"/>
        <end position="181"/>
    </location>
</feature>
<dbReference type="EMBL" id="CAICTM010000715">
    <property type="protein sequence ID" value="CAB9515450.1"/>
    <property type="molecule type" value="Genomic_DNA"/>
</dbReference>
<keyword evidence="2" id="KW-0812">Transmembrane</keyword>
<feature type="chain" id="PRO_5040488561" evidence="3">
    <location>
        <begin position="30"/>
        <end position="472"/>
    </location>
</feature>
<feature type="signal peptide" evidence="3">
    <location>
        <begin position="1"/>
        <end position="29"/>
    </location>
</feature>
<name>A0A9N8EBD7_9STRA</name>
<keyword evidence="3" id="KW-0732">Signal</keyword>
<dbReference type="OrthoDB" id="202871at2759"/>
<organism evidence="4 5">
    <name type="scientific">Seminavis robusta</name>
    <dbReference type="NCBI Taxonomy" id="568900"/>
    <lineage>
        <taxon>Eukaryota</taxon>
        <taxon>Sar</taxon>
        <taxon>Stramenopiles</taxon>
        <taxon>Ochrophyta</taxon>
        <taxon>Bacillariophyta</taxon>
        <taxon>Bacillariophyceae</taxon>
        <taxon>Bacillariophycidae</taxon>
        <taxon>Naviculales</taxon>
        <taxon>Naviculaceae</taxon>
        <taxon>Seminavis</taxon>
    </lineage>
</organism>
<reference evidence="4" key="1">
    <citation type="submission" date="2020-06" db="EMBL/GenBank/DDBJ databases">
        <authorList>
            <consortium name="Plant Systems Biology data submission"/>
        </authorList>
    </citation>
    <scope>NUCLEOTIDE SEQUENCE</scope>
    <source>
        <strain evidence="4">D6</strain>
    </source>
</reference>
<proteinExistence type="predicted"/>
<evidence type="ECO:0000256" key="3">
    <source>
        <dbReference type="SAM" id="SignalP"/>
    </source>
</evidence>
<feature type="transmembrane region" description="Helical" evidence="2">
    <location>
        <begin position="297"/>
        <end position="316"/>
    </location>
</feature>
<evidence type="ECO:0000313" key="4">
    <source>
        <dbReference type="EMBL" id="CAB9515450.1"/>
    </source>
</evidence>
<dbReference type="Proteomes" id="UP001153069">
    <property type="component" value="Unassembled WGS sequence"/>
</dbReference>
<feature type="region of interest" description="Disordered" evidence="1">
    <location>
        <begin position="427"/>
        <end position="449"/>
    </location>
</feature>
<keyword evidence="2" id="KW-1133">Transmembrane helix</keyword>
<keyword evidence="2" id="KW-0472">Membrane</keyword>